<accession>A0A067RG53</accession>
<keyword evidence="2" id="KW-1185">Reference proteome</keyword>
<proteinExistence type="predicted"/>
<evidence type="ECO:0000313" key="2">
    <source>
        <dbReference type="Proteomes" id="UP000027135"/>
    </source>
</evidence>
<protein>
    <submittedName>
        <fullName evidence="1">Uncharacterized protein</fullName>
    </submittedName>
</protein>
<dbReference type="Proteomes" id="UP000027135">
    <property type="component" value="Unassembled WGS sequence"/>
</dbReference>
<dbReference type="AlphaFoldDB" id="A0A067RG53"/>
<evidence type="ECO:0000313" key="1">
    <source>
        <dbReference type="EMBL" id="KDR22742.1"/>
    </source>
</evidence>
<dbReference type="EMBL" id="KK868945">
    <property type="protein sequence ID" value="KDR22742.1"/>
    <property type="molecule type" value="Genomic_DNA"/>
</dbReference>
<gene>
    <name evidence="1" type="ORF">L798_02040</name>
</gene>
<dbReference type="InParanoid" id="A0A067RG53"/>
<organism evidence="1 2">
    <name type="scientific">Zootermopsis nevadensis</name>
    <name type="common">Dampwood termite</name>
    <dbReference type="NCBI Taxonomy" id="136037"/>
    <lineage>
        <taxon>Eukaryota</taxon>
        <taxon>Metazoa</taxon>
        <taxon>Ecdysozoa</taxon>
        <taxon>Arthropoda</taxon>
        <taxon>Hexapoda</taxon>
        <taxon>Insecta</taxon>
        <taxon>Pterygota</taxon>
        <taxon>Neoptera</taxon>
        <taxon>Polyneoptera</taxon>
        <taxon>Dictyoptera</taxon>
        <taxon>Blattodea</taxon>
        <taxon>Blattoidea</taxon>
        <taxon>Termitoidae</taxon>
        <taxon>Termopsidae</taxon>
        <taxon>Zootermopsis</taxon>
    </lineage>
</organism>
<sequence length="45" mass="5439">MVKEYEPAQRRNNNRRDILYDRQMRHTVGGPKVVGRDVQLWNTKL</sequence>
<reference evidence="1 2" key="1">
    <citation type="journal article" date="2014" name="Nat. Commun.">
        <title>Molecular traces of alternative social organization in a termite genome.</title>
        <authorList>
            <person name="Terrapon N."/>
            <person name="Li C."/>
            <person name="Robertson H.M."/>
            <person name="Ji L."/>
            <person name="Meng X."/>
            <person name="Booth W."/>
            <person name="Chen Z."/>
            <person name="Childers C.P."/>
            <person name="Glastad K.M."/>
            <person name="Gokhale K."/>
            <person name="Gowin J."/>
            <person name="Gronenberg W."/>
            <person name="Hermansen R.A."/>
            <person name="Hu H."/>
            <person name="Hunt B.G."/>
            <person name="Huylmans A.K."/>
            <person name="Khalil S.M."/>
            <person name="Mitchell R.D."/>
            <person name="Munoz-Torres M.C."/>
            <person name="Mustard J.A."/>
            <person name="Pan H."/>
            <person name="Reese J.T."/>
            <person name="Scharf M.E."/>
            <person name="Sun F."/>
            <person name="Vogel H."/>
            <person name="Xiao J."/>
            <person name="Yang W."/>
            <person name="Yang Z."/>
            <person name="Yang Z."/>
            <person name="Zhou J."/>
            <person name="Zhu J."/>
            <person name="Brent C.S."/>
            <person name="Elsik C.G."/>
            <person name="Goodisman M.A."/>
            <person name="Liberles D.A."/>
            <person name="Roe R.M."/>
            <person name="Vargo E.L."/>
            <person name="Vilcinskas A."/>
            <person name="Wang J."/>
            <person name="Bornberg-Bauer E."/>
            <person name="Korb J."/>
            <person name="Zhang G."/>
            <person name="Liebig J."/>
        </authorList>
    </citation>
    <scope>NUCLEOTIDE SEQUENCE [LARGE SCALE GENOMIC DNA]</scope>
    <source>
        <tissue evidence="1">Whole organism</tissue>
    </source>
</reference>
<name>A0A067RG53_ZOONE</name>